<protein>
    <submittedName>
        <fullName evidence="3">Glycerophosphoryl diester phosphodiesterase</fullName>
        <ecNumber evidence="3">3.1.4.46</ecNumber>
    </submittedName>
</protein>
<name>A0A517RN82_9PLAN</name>
<dbReference type="PANTHER" id="PTHR46211">
    <property type="entry name" value="GLYCEROPHOSPHORYL DIESTER PHOSPHODIESTERASE"/>
    <property type="match status" value="1"/>
</dbReference>
<dbReference type="GO" id="GO:0006629">
    <property type="term" value="P:lipid metabolic process"/>
    <property type="evidence" value="ECO:0007669"/>
    <property type="project" value="InterPro"/>
</dbReference>
<reference evidence="3 4" key="1">
    <citation type="submission" date="2019-02" db="EMBL/GenBank/DDBJ databases">
        <title>Deep-cultivation of Planctomycetes and their phenomic and genomic characterization uncovers novel biology.</title>
        <authorList>
            <person name="Wiegand S."/>
            <person name="Jogler M."/>
            <person name="Boedeker C."/>
            <person name="Pinto D."/>
            <person name="Vollmers J."/>
            <person name="Rivas-Marin E."/>
            <person name="Kohn T."/>
            <person name="Peeters S.H."/>
            <person name="Heuer A."/>
            <person name="Rast P."/>
            <person name="Oberbeckmann S."/>
            <person name="Bunk B."/>
            <person name="Jeske O."/>
            <person name="Meyerdierks A."/>
            <person name="Storesund J.E."/>
            <person name="Kallscheuer N."/>
            <person name="Luecker S."/>
            <person name="Lage O.M."/>
            <person name="Pohl T."/>
            <person name="Merkel B.J."/>
            <person name="Hornburger P."/>
            <person name="Mueller R.-W."/>
            <person name="Bruemmer F."/>
            <person name="Labrenz M."/>
            <person name="Spormann A.M."/>
            <person name="Op den Camp H."/>
            <person name="Overmann J."/>
            <person name="Amann R."/>
            <person name="Jetten M.S.M."/>
            <person name="Mascher T."/>
            <person name="Medema M.H."/>
            <person name="Devos D.P."/>
            <person name="Kaster A.-K."/>
            <person name="Ovreas L."/>
            <person name="Rohde M."/>
            <person name="Galperin M.Y."/>
            <person name="Jogler C."/>
        </authorList>
    </citation>
    <scope>NUCLEOTIDE SEQUENCE [LARGE SCALE GENOMIC DNA]</scope>
    <source>
        <strain evidence="3 4">Pan241w</strain>
    </source>
</reference>
<evidence type="ECO:0000313" key="4">
    <source>
        <dbReference type="Proteomes" id="UP000317171"/>
    </source>
</evidence>
<dbReference type="SUPFAM" id="SSF51695">
    <property type="entry name" value="PLC-like phosphodiesterases"/>
    <property type="match status" value="1"/>
</dbReference>
<sequence length="271" mass="30336" precursor="true">MKLLTLILAYCLLLNSLTATEDQKATSFLNNGVTAHRGNSSAYPENTLPAFESGIAVGADWLELDIFLTKDGKIVVTHDKTTQRVGDKNLTIADSTYAELKTVDVASDFRKRHQKTKPECPPQQMPLLEDVLKLVKRQHRTRVSLQPKADCVKEAVALVKQLKMEPWVGFNDGNLTYMTQVKQLAPAIPVFWDRGAETDIDADIKIAKQRGFEALVLNYQGITPEKIQKIKAAGLEPGAWTVNNPKLMQQLLNQGIERIYTDDPRLLLKLK</sequence>
<organism evidence="3 4">
    <name type="scientific">Gimesia alba</name>
    <dbReference type="NCBI Taxonomy" id="2527973"/>
    <lineage>
        <taxon>Bacteria</taxon>
        <taxon>Pseudomonadati</taxon>
        <taxon>Planctomycetota</taxon>
        <taxon>Planctomycetia</taxon>
        <taxon>Planctomycetales</taxon>
        <taxon>Planctomycetaceae</taxon>
        <taxon>Gimesia</taxon>
    </lineage>
</organism>
<evidence type="ECO:0000313" key="3">
    <source>
        <dbReference type="EMBL" id="QDT45314.1"/>
    </source>
</evidence>
<dbReference type="PANTHER" id="PTHR46211:SF1">
    <property type="entry name" value="GLYCEROPHOSPHODIESTER PHOSPHODIESTERASE, CYTOPLASMIC"/>
    <property type="match status" value="1"/>
</dbReference>
<feature type="domain" description="GP-PDE" evidence="2">
    <location>
        <begin position="31"/>
        <end position="271"/>
    </location>
</feature>
<dbReference type="EMBL" id="CP036269">
    <property type="protein sequence ID" value="QDT45314.1"/>
    <property type="molecule type" value="Genomic_DNA"/>
</dbReference>
<evidence type="ECO:0000259" key="2">
    <source>
        <dbReference type="PROSITE" id="PS51704"/>
    </source>
</evidence>
<feature type="chain" id="PRO_5022026832" evidence="1">
    <location>
        <begin position="22"/>
        <end position="271"/>
    </location>
</feature>
<dbReference type="AlphaFoldDB" id="A0A517RN82"/>
<dbReference type="EC" id="3.1.4.46" evidence="3"/>
<dbReference type="Proteomes" id="UP000317171">
    <property type="component" value="Chromosome"/>
</dbReference>
<dbReference type="InterPro" id="IPR017946">
    <property type="entry name" value="PLC-like_Pdiesterase_TIM-brl"/>
</dbReference>
<accession>A0A517RN82</accession>
<dbReference type="OrthoDB" id="238714at2"/>
<dbReference type="Gene3D" id="3.20.20.190">
    <property type="entry name" value="Phosphatidylinositol (PI) phosphodiesterase"/>
    <property type="match status" value="1"/>
</dbReference>
<keyword evidence="4" id="KW-1185">Reference proteome</keyword>
<evidence type="ECO:0000256" key="1">
    <source>
        <dbReference type="SAM" id="SignalP"/>
    </source>
</evidence>
<dbReference type="RefSeq" id="WP_145221700.1">
    <property type="nucleotide sequence ID" value="NZ_CP036269.1"/>
</dbReference>
<keyword evidence="1" id="KW-0732">Signal</keyword>
<gene>
    <name evidence="3" type="primary">ugpQ_3</name>
    <name evidence="3" type="ORF">Pan241w_54340</name>
</gene>
<dbReference type="GO" id="GO:0008889">
    <property type="term" value="F:glycerophosphodiester phosphodiesterase activity"/>
    <property type="evidence" value="ECO:0007669"/>
    <property type="project" value="UniProtKB-EC"/>
</dbReference>
<dbReference type="InterPro" id="IPR030395">
    <property type="entry name" value="GP_PDE_dom"/>
</dbReference>
<dbReference type="KEGG" id="gaz:Pan241w_54340"/>
<keyword evidence="3" id="KW-0378">Hydrolase</keyword>
<proteinExistence type="predicted"/>
<dbReference type="PROSITE" id="PS51704">
    <property type="entry name" value="GP_PDE"/>
    <property type="match status" value="1"/>
</dbReference>
<feature type="signal peptide" evidence="1">
    <location>
        <begin position="1"/>
        <end position="21"/>
    </location>
</feature>
<dbReference type="Pfam" id="PF03009">
    <property type="entry name" value="GDPD"/>
    <property type="match status" value="1"/>
</dbReference>